<feature type="compositionally biased region" description="Basic and acidic residues" evidence="1">
    <location>
        <begin position="115"/>
        <end position="139"/>
    </location>
</feature>
<feature type="region of interest" description="Disordered" evidence="1">
    <location>
        <begin position="326"/>
        <end position="655"/>
    </location>
</feature>
<evidence type="ECO:0000313" key="5">
    <source>
        <dbReference type="Proteomes" id="UP000310066"/>
    </source>
</evidence>
<feature type="compositionally biased region" description="Acidic residues" evidence="1">
    <location>
        <begin position="606"/>
        <end position="620"/>
    </location>
</feature>
<gene>
    <name evidence="4" type="ORF">B0A54_15162</name>
    <name evidence="2" type="ORF">LTR82_016919</name>
    <name evidence="3" type="ORF">LTR91_010564</name>
</gene>
<feature type="compositionally biased region" description="Basic and acidic residues" evidence="1">
    <location>
        <begin position="226"/>
        <end position="239"/>
    </location>
</feature>
<reference evidence="3" key="3">
    <citation type="submission" date="2023-06" db="EMBL/GenBank/DDBJ databases">
        <title>Black Yeasts Isolated from many extreme environments.</title>
        <authorList>
            <person name="Coleine C."/>
            <person name="Stajich J.E."/>
            <person name="Selbmann L."/>
        </authorList>
    </citation>
    <scope>NUCLEOTIDE SEQUENCE</scope>
    <source>
        <strain evidence="3">CCFEE 5200</strain>
    </source>
</reference>
<organism evidence="4 5">
    <name type="scientific">Friedmanniomyces endolithicus</name>
    <dbReference type="NCBI Taxonomy" id="329885"/>
    <lineage>
        <taxon>Eukaryota</taxon>
        <taxon>Fungi</taxon>
        <taxon>Dikarya</taxon>
        <taxon>Ascomycota</taxon>
        <taxon>Pezizomycotina</taxon>
        <taxon>Dothideomycetes</taxon>
        <taxon>Dothideomycetidae</taxon>
        <taxon>Mycosphaerellales</taxon>
        <taxon>Teratosphaeriaceae</taxon>
        <taxon>Friedmanniomyces</taxon>
    </lineage>
</organism>
<feature type="region of interest" description="Disordered" evidence="1">
    <location>
        <begin position="90"/>
        <end position="178"/>
    </location>
</feature>
<name>A0A4U0U6J5_9PEZI</name>
<feature type="compositionally biased region" description="Acidic residues" evidence="1">
    <location>
        <begin position="487"/>
        <end position="499"/>
    </location>
</feature>
<sequence length="655" mass="70808">MANTPVTDNILASLTALNQRQESLHDLVNERHDSLRDLVTTLHNATQTTLRRHREPERTDAQPQGYADALSINVTFGDRRILRHNNLLDVPQDTSSIGGLGTRVRPRGSVSRGASDQHPDGNHQHDQPLEHGRENDQIEARPANGKGKERVTRDQDSDLDEPGTRNTARAASEDPGDYVIDTAGMQVVPGQCLEGPKQAANGPVQAENSRAKLVSQAKFPPRKKQARDSDQAETIRDDPLNSTSSHRHREVPQRSRKNDSPPDLGTTHEHGGASDAHQPRGDEGSDLANPVEPGDNAAAPFTANGHGVLLPGIPADSKFWRYTTDAPTININDLKKDRQPGPRKRSAPERYATLPRASSSARGDSTVRRGSQSATTAGGDREGDGAADDGEQVGASSRQNSVAASKKTSGDAPARPSFLNLPPRNPSEDVQSTERVARPAPAAASARVSSSTPATSKARPFKLSKALKSGPRARGRTERVADKPQGENEENESEDENEEATISPPNRHPDAMDTTDGDRYSSRRPRGRNNTTRTSLEQARRHGEEDHPEVETEGRPATNITSSQVRGARPSASAPASKKAKDHGDERATAGKSGRGKKRPSPTPEGNEDGEGEDGGGSEDEQGKKDRARHKKKMKMGDRSRLGYDFPQGFKAINR</sequence>
<reference evidence="4 5" key="1">
    <citation type="submission" date="2017-03" db="EMBL/GenBank/DDBJ databases">
        <title>Genomes of endolithic fungi from Antarctica.</title>
        <authorList>
            <person name="Coleine C."/>
            <person name="Masonjones S."/>
            <person name="Stajich J.E."/>
        </authorList>
    </citation>
    <scope>NUCLEOTIDE SEQUENCE [LARGE SCALE GENOMIC DNA]</scope>
    <source>
        <strain evidence="4 5">CCFEE 5311</strain>
    </source>
</reference>
<dbReference type="AlphaFoldDB" id="A0A4U0U6J5"/>
<dbReference type="Proteomes" id="UP000310066">
    <property type="component" value="Unassembled WGS sequence"/>
</dbReference>
<feature type="compositionally biased region" description="Low complexity" evidence="1">
    <location>
        <begin position="438"/>
        <end position="456"/>
    </location>
</feature>
<keyword evidence="6" id="KW-1185">Reference proteome</keyword>
<dbReference type="Proteomes" id="UP001168146">
    <property type="component" value="Unassembled WGS sequence"/>
</dbReference>
<evidence type="ECO:0000313" key="2">
    <source>
        <dbReference type="EMBL" id="KAK0305064.1"/>
    </source>
</evidence>
<protein>
    <submittedName>
        <fullName evidence="4">Uncharacterized protein</fullName>
    </submittedName>
</protein>
<dbReference type="EMBL" id="NAJP01000101">
    <property type="protein sequence ID" value="TKA30577.1"/>
    <property type="molecule type" value="Genomic_DNA"/>
</dbReference>
<evidence type="ECO:0000313" key="4">
    <source>
        <dbReference type="EMBL" id="TKA30577.1"/>
    </source>
</evidence>
<feature type="compositionally biased region" description="Polar residues" evidence="1">
    <location>
        <begin position="356"/>
        <end position="373"/>
    </location>
</feature>
<dbReference type="EMBL" id="JASUXU010000118">
    <property type="protein sequence ID" value="KAK0305064.1"/>
    <property type="molecule type" value="Genomic_DNA"/>
</dbReference>
<feature type="compositionally biased region" description="Polar residues" evidence="1">
    <location>
        <begin position="394"/>
        <end position="407"/>
    </location>
</feature>
<reference evidence="2" key="2">
    <citation type="submission" date="2021-12" db="EMBL/GenBank/DDBJ databases">
        <title>Black yeast isolated from Biological Soil Crust.</title>
        <authorList>
            <person name="Kurbessoian T."/>
        </authorList>
    </citation>
    <scope>NUCLEOTIDE SEQUENCE</scope>
    <source>
        <strain evidence="2">CCFEE 5208</strain>
    </source>
</reference>
<feature type="compositionally biased region" description="Basic and acidic residues" evidence="1">
    <location>
        <begin position="538"/>
        <end position="554"/>
    </location>
</feature>
<dbReference type="EMBL" id="JAUJLE010000092">
    <property type="protein sequence ID" value="KAK0985447.1"/>
    <property type="molecule type" value="Genomic_DNA"/>
</dbReference>
<feature type="region of interest" description="Disordered" evidence="1">
    <location>
        <begin position="193"/>
        <end position="314"/>
    </location>
</feature>
<evidence type="ECO:0000313" key="3">
    <source>
        <dbReference type="EMBL" id="KAK0985447.1"/>
    </source>
</evidence>
<proteinExistence type="predicted"/>
<feature type="compositionally biased region" description="Basic and acidic residues" evidence="1">
    <location>
        <begin position="146"/>
        <end position="156"/>
    </location>
</feature>
<dbReference type="OrthoDB" id="3895457at2759"/>
<feature type="compositionally biased region" description="Basic and acidic residues" evidence="1">
    <location>
        <begin position="475"/>
        <end position="486"/>
    </location>
</feature>
<evidence type="ECO:0000313" key="6">
    <source>
        <dbReference type="Proteomes" id="UP001175353"/>
    </source>
</evidence>
<feature type="region of interest" description="Disordered" evidence="1">
    <location>
        <begin position="46"/>
        <end position="66"/>
    </location>
</feature>
<feature type="compositionally biased region" description="Basic and acidic residues" evidence="1">
    <location>
        <begin position="250"/>
        <end position="283"/>
    </location>
</feature>
<feature type="compositionally biased region" description="Basic and acidic residues" evidence="1">
    <location>
        <begin position="507"/>
        <end position="521"/>
    </location>
</feature>
<dbReference type="Proteomes" id="UP001175353">
    <property type="component" value="Unassembled WGS sequence"/>
</dbReference>
<evidence type="ECO:0000256" key="1">
    <source>
        <dbReference type="SAM" id="MobiDB-lite"/>
    </source>
</evidence>
<comment type="caution">
    <text evidence="4">The sequence shown here is derived from an EMBL/GenBank/DDBJ whole genome shotgun (WGS) entry which is preliminary data.</text>
</comment>
<accession>A0A4U0U6J5</accession>